<feature type="transmembrane region" description="Helical" evidence="1">
    <location>
        <begin position="57"/>
        <end position="77"/>
    </location>
</feature>
<keyword evidence="1" id="KW-0812">Transmembrane</keyword>
<dbReference type="Proteomes" id="UP000053413">
    <property type="component" value="Unassembled WGS sequence"/>
</dbReference>
<dbReference type="GeneID" id="97436829"/>
<proteinExistence type="predicted"/>
<evidence type="ECO:0000256" key="1">
    <source>
        <dbReference type="SAM" id="Phobius"/>
    </source>
</evidence>
<accession>A0A0X3XBG1</accession>
<keyword evidence="1" id="KW-0472">Membrane</keyword>
<gene>
    <name evidence="2" type="ORF">ADL28_03865</name>
</gene>
<dbReference type="OrthoDB" id="4324579at2"/>
<sequence length="80" mass="8516">MSDRERGQDTEPAPTGDASWWAGLRLTGGVVLAVSGIGLLSWLILHGGTADNDWSRYYGAGKIMAIGCVIVGTTLLARRR</sequence>
<protein>
    <submittedName>
        <fullName evidence="2">Uncharacterized protein</fullName>
    </submittedName>
</protein>
<organism evidence="2 3">
    <name type="scientific">Streptomyces violaceusniger</name>
    <dbReference type="NCBI Taxonomy" id="68280"/>
    <lineage>
        <taxon>Bacteria</taxon>
        <taxon>Bacillati</taxon>
        <taxon>Actinomycetota</taxon>
        <taxon>Actinomycetes</taxon>
        <taxon>Kitasatosporales</taxon>
        <taxon>Streptomycetaceae</taxon>
        <taxon>Streptomyces</taxon>
        <taxon>Streptomyces violaceusniger group</taxon>
    </lineage>
</organism>
<dbReference type="EMBL" id="LLZJ01000017">
    <property type="protein sequence ID" value="KUL66467.1"/>
    <property type="molecule type" value="Genomic_DNA"/>
</dbReference>
<comment type="caution">
    <text evidence="2">The sequence shown here is derived from an EMBL/GenBank/DDBJ whole genome shotgun (WGS) entry which is preliminary data.</text>
</comment>
<name>A0A0X3XBG1_STRVO</name>
<dbReference type="RefSeq" id="WP_059142311.1">
    <property type="nucleotide sequence ID" value="NZ_LLZJ01000017.1"/>
</dbReference>
<reference evidence="3" key="1">
    <citation type="submission" date="2015-10" db="EMBL/GenBank/DDBJ databases">
        <authorList>
            <person name="Ju K.-S."/>
            <person name="Doroghazi J.R."/>
            <person name="Metcalf W.W."/>
        </authorList>
    </citation>
    <scope>NUCLEOTIDE SEQUENCE [LARGE SCALE GENOMIC DNA]</scope>
    <source>
        <strain evidence="3">NRRL F-8817</strain>
    </source>
</reference>
<feature type="transmembrane region" description="Helical" evidence="1">
    <location>
        <begin position="20"/>
        <end position="45"/>
    </location>
</feature>
<keyword evidence="1" id="KW-1133">Transmembrane helix</keyword>
<evidence type="ECO:0000313" key="2">
    <source>
        <dbReference type="EMBL" id="KUL66467.1"/>
    </source>
</evidence>
<dbReference type="AlphaFoldDB" id="A0A0X3XBG1"/>
<evidence type="ECO:0000313" key="3">
    <source>
        <dbReference type="Proteomes" id="UP000053413"/>
    </source>
</evidence>